<dbReference type="GO" id="GO:0031386">
    <property type="term" value="F:protein tag activity"/>
    <property type="evidence" value="ECO:0007669"/>
    <property type="project" value="InterPro"/>
</dbReference>
<dbReference type="Pfam" id="PF05639">
    <property type="entry name" value="Pup"/>
    <property type="match status" value="1"/>
</dbReference>
<reference evidence="6 7" key="1">
    <citation type="submission" date="2020-12" db="EMBL/GenBank/DDBJ databases">
        <authorList>
            <person name="Zhou J."/>
        </authorList>
    </citation>
    <scope>NUCLEOTIDE SEQUENCE [LARGE SCALE GENOMIC DNA]</scope>
    <source>
        <strain evidence="6 7">CCUG 61299</strain>
    </source>
</reference>
<dbReference type="GO" id="GO:0070490">
    <property type="term" value="P:protein pupylation"/>
    <property type="evidence" value="ECO:0007669"/>
    <property type="project" value="InterPro"/>
</dbReference>
<dbReference type="RefSeq" id="WP_200274694.1">
    <property type="nucleotide sequence ID" value="NZ_CP066802.1"/>
</dbReference>
<evidence type="ECO:0000256" key="3">
    <source>
        <dbReference type="ARBA" id="ARBA00016748"/>
    </source>
</evidence>
<feature type="region of interest" description="Disordered" evidence="5">
    <location>
        <begin position="1"/>
        <end position="20"/>
    </location>
</feature>
<dbReference type="Proteomes" id="UP000595895">
    <property type="component" value="Chromosome"/>
</dbReference>
<dbReference type="GO" id="GO:0019941">
    <property type="term" value="P:modification-dependent protein catabolic process"/>
    <property type="evidence" value="ECO:0007669"/>
    <property type="project" value="InterPro"/>
</dbReference>
<dbReference type="NCBIfam" id="TIGR03687">
    <property type="entry name" value="pupylate_cterm"/>
    <property type="match status" value="1"/>
</dbReference>
<evidence type="ECO:0000313" key="7">
    <source>
        <dbReference type="Proteomes" id="UP000595895"/>
    </source>
</evidence>
<accession>A0A7T7M8F9</accession>
<gene>
    <name evidence="6" type="ORF">JG540_05650</name>
</gene>
<evidence type="ECO:0000256" key="1">
    <source>
        <dbReference type="ARBA" id="ARBA00004707"/>
    </source>
</evidence>
<evidence type="ECO:0000313" key="6">
    <source>
        <dbReference type="EMBL" id="QQM66604.1"/>
    </source>
</evidence>
<keyword evidence="7" id="KW-1185">Reference proteome</keyword>
<dbReference type="KEGG" id="awe:JG540_05650"/>
<organism evidence="6 7">
    <name type="scientific">Actinomyces weissii</name>
    <dbReference type="NCBI Taxonomy" id="675090"/>
    <lineage>
        <taxon>Bacteria</taxon>
        <taxon>Bacillati</taxon>
        <taxon>Actinomycetota</taxon>
        <taxon>Actinomycetes</taxon>
        <taxon>Actinomycetales</taxon>
        <taxon>Actinomycetaceae</taxon>
        <taxon>Actinomyces</taxon>
    </lineage>
</organism>
<dbReference type="AlphaFoldDB" id="A0A7T7M8F9"/>
<dbReference type="EMBL" id="CP066802">
    <property type="protein sequence ID" value="QQM66604.1"/>
    <property type="molecule type" value="Genomic_DNA"/>
</dbReference>
<evidence type="ECO:0000256" key="2">
    <source>
        <dbReference type="ARBA" id="ARBA00010616"/>
    </source>
</evidence>
<proteinExistence type="inferred from homology"/>
<dbReference type="GO" id="GO:0070628">
    <property type="term" value="F:proteasome binding"/>
    <property type="evidence" value="ECO:0007669"/>
    <property type="project" value="InterPro"/>
</dbReference>
<dbReference type="UniPathway" id="UPA00997"/>
<evidence type="ECO:0000256" key="4">
    <source>
        <dbReference type="ARBA" id="ARBA00032321"/>
    </source>
</evidence>
<name>A0A7T7M8F9_9ACTO</name>
<evidence type="ECO:0000256" key="5">
    <source>
        <dbReference type="SAM" id="MobiDB-lite"/>
    </source>
</evidence>
<dbReference type="InterPro" id="IPR008515">
    <property type="entry name" value="Ubiquitin-like_Pup"/>
</dbReference>
<protein>
    <recommendedName>
        <fullName evidence="3">Prokaryotic ubiquitin-like protein Pup</fullName>
    </recommendedName>
    <alternativeName>
        <fullName evidence="4">Bacterial ubiquitin-like modifier</fullName>
    </alternativeName>
</protein>
<sequence>MSQSQAQTQPGGGEHLPDGVEALSGRMQASGVDSILDEIDLVLETNAAAFVQGFVQKGGQ</sequence>
<dbReference type="GO" id="GO:0010498">
    <property type="term" value="P:proteasomal protein catabolic process"/>
    <property type="evidence" value="ECO:0007669"/>
    <property type="project" value="InterPro"/>
</dbReference>
<comment type="pathway">
    <text evidence="1">Protein degradation; proteasomal Pup-dependent pathway.</text>
</comment>
<comment type="similarity">
    <text evidence="2">Belongs to the prokaryotic ubiquitin-like protein family.</text>
</comment>